<dbReference type="EMBL" id="JALBCA010000076">
    <property type="protein sequence ID" value="KAI2384231.1"/>
    <property type="molecule type" value="Genomic_DNA"/>
</dbReference>
<sequence>MSNKQPTFQILYFASAASFTRKASESLPAPLPVHKLFDVLEERYPGMKDKVLVSCAVSVELDYVQLEDDGTDGRVIQAGEEVAIIPPVSSG</sequence>
<reference evidence="1" key="1">
    <citation type="journal article" date="2022" name="bioRxiv">
        <title>Population genetic analysis of Ophidiomyces ophidiicola, the causative agent of snake fungal disease, indicates recent introductions to the USA.</title>
        <authorList>
            <person name="Ladner J.T."/>
            <person name="Palmer J.M."/>
            <person name="Ettinger C.L."/>
            <person name="Stajich J.E."/>
            <person name="Farrell T.M."/>
            <person name="Glorioso B.M."/>
            <person name="Lawson B."/>
            <person name="Price S.J."/>
            <person name="Stengle A.G."/>
            <person name="Grear D.A."/>
            <person name="Lorch J.M."/>
        </authorList>
    </citation>
    <scope>NUCLEOTIDE SEQUENCE</scope>
    <source>
        <strain evidence="1">NWHC 24266-5</strain>
    </source>
</reference>
<accession>A0ACB8USM6</accession>
<gene>
    <name evidence="1" type="ORF">LOY88_004757</name>
</gene>
<name>A0ACB8USM6_9EURO</name>
<protein>
    <submittedName>
        <fullName evidence="1">Uncharacterized protein</fullName>
    </submittedName>
</protein>
<evidence type="ECO:0000313" key="1">
    <source>
        <dbReference type="EMBL" id="KAI2384231.1"/>
    </source>
</evidence>
<proteinExistence type="predicted"/>
<comment type="caution">
    <text evidence="1">The sequence shown here is derived from an EMBL/GenBank/DDBJ whole genome shotgun (WGS) entry which is preliminary data.</text>
</comment>
<organism evidence="1">
    <name type="scientific">Ophidiomyces ophidiicola</name>
    <dbReference type="NCBI Taxonomy" id="1387563"/>
    <lineage>
        <taxon>Eukaryota</taxon>
        <taxon>Fungi</taxon>
        <taxon>Dikarya</taxon>
        <taxon>Ascomycota</taxon>
        <taxon>Pezizomycotina</taxon>
        <taxon>Eurotiomycetes</taxon>
        <taxon>Eurotiomycetidae</taxon>
        <taxon>Onygenales</taxon>
        <taxon>Onygenaceae</taxon>
        <taxon>Ophidiomyces</taxon>
    </lineage>
</organism>